<dbReference type="AlphaFoldDB" id="A0A137NUA2"/>
<dbReference type="Gene3D" id="3.80.10.10">
    <property type="entry name" value="Ribonuclease Inhibitor"/>
    <property type="match status" value="1"/>
</dbReference>
<accession>A0A137NUA2</accession>
<sequence length="241" mass="28133">MESGFGNDDYSDINFKFSQPTKIKKLKINLSRLSNISYNSILINCPDLEELNLNGYTFSDPPAIFKFLNISNFNNLKKLDIDCRILCEGTFDTLLSYLPCLNELKIVLNVGWKEVIKPIYEKCASLQRLEIYPPGIIYLRQRDAFLQEFYESEFFTSSPKCKFTLTHLTLNGFRAVDSKAEYFENFKSLKSIKYPPQTLFGYDRNSKEIKIDMNLWPGYRLLKNNYLAGYGAEFKRFKLIN</sequence>
<evidence type="ECO:0000313" key="2">
    <source>
        <dbReference type="Proteomes" id="UP000070444"/>
    </source>
</evidence>
<evidence type="ECO:0000313" key="1">
    <source>
        <dbReference type="EMBL" id="KXN66383.1"/>
    </source>
</evidence>
<gene>
    <name evidence="1" type="ORF">CONCODRAFT_11798</name>
</gene>
<organism evidence="1 2">
    <name type="scientific">Conidiobolus coronatus (strain ATCC 28846 / CBS 209.66 / NRRL 28638)</name>
    <name type="common">Delacroixia coronata</name>
    <dbReference type="NCBI Taxonomy" id="796925"/>
    <lineage>
        <taxon>Eukaryota</taxon>
        <taxon>Fungi</taxon>
        <taxon>Fungi incertae sedis</taxon>
        <taxon>Zoopagomycota</taxon>
        <taxon>Entomophthoromycotina</taxon>
        <taxon>Entomophthoromycetes</taxon>
        <taxon>Entomophthorales</taxon>
        <taxon>Ancylistaceae</taxon>
        <taxon>Conidiobolus</taxon>
    </lineage>
</organism>
<dbReference type="SUPFAM" id="SSF52047">
    <property type="entry name" value="RNI-like"/>
    <property type="match status" value="1"/>
</dbReference>
<dbReference type="InterPro" id="IPR032675">
    <property type="entry name" value="LRR_dom_sf"/>
</dbReference>
<dbReference type="Proteomes" id="UP000070444">
    <property type="component" value="Unassembled WGS sequence"/>
</dbReference>
<keyword evidence="2" id="KW-1185">Reference proteome</keyword>
<reference evidence="1 2" key="1">
    <citation type="journal article" date="2015" name="Genome Biol. Evol.">
        <title>Phylogenomic analyses indicate that early fungi evolved digesting cell walls of algal ancestors of land plants.</title>
        <authorList>
            <person name="Chang Y."/>
            <person name="Wang S."/>
            <person name="Sekimoto S."/>
            <person name="Aerts A.L."/>
            <person name="Choi C."/>
            <person name="Clum A."/>
            <person name="LaButti K.M."/>
            <person name="Lindquist E.A."/>
            <person name="Yee Ngan C."/>
            <person name="Ohm R.A."/>
            <person name="Salamov A.A."/>
            <person name="Grigoriev I.V."/>
            <person name="Spatafora J.W."/>
            <person name="Berbee M.L."/>
        </authorList>
    </citation>
    <scope>NUCLEOTIDE SEQUENCE [LARGE SCALE GENOMIC DNA]</scope>
    <source>
        <strain evidence="1 2">NRRL 28638</strain>
    </source>
</reference>
<proteinExistence type="predicted"/>
<protein>
    <recommendedName>
        <fullName evidence="3">RNI-like protein</fullName>
    </recommendedName>
</protein>
<dbReference type="EMBL" id="KQ964733">
    <property type="protein sequence ID" value="KXN66383.1"/>
    <property type="molecule type" value="Genomic_DNA"/>
</dbReference>
<name>A0A137NUA2_CONC2</name>
<evidence type="ECO:0008006" key="3">
    <source>
        <dbReference type="Google" id="ProtNLM"/>
    </source>
</evidence>